<evidence type="ECO:0000256" key="2">
    <source>
        <dbReference type="SAM" id="SignalP"/>
    </source>
</evidence>
<dbReference type="Gene3D" id="3.40.190.10">
    <property type="entry name" value="Periplasmic binding protein-like II"/>
    <property type="match status" value="2"/>
</dbReference>
<comment type="caution">
    <text evidence="4">The sequence shown here is derived from an EMBL/GenBank/DDBJ whole genome shotgun (WGS) entry which is preliminary data.</text>
</comment>
<evidence type="ECO:0000256" key="1">
    <source>
        <dbReference type="ARBA" id="ARBA00022729"/>
    </source>
</evidence>
<accession>A0A7C9RG22</accession>
<dbReference type="AlphaFoldDB" id="A0A7C9RG22"/>
<dbReference type="SUPFAM" id="SSF53850">
    <property type="entry name" value="Periplasmic binding protein-like II"/>
    <property type="match status" value="1"/>
</dbReference>
<keyword evidence="5" id="KW-1185">Reference proteome</keyword>
<protein>
    <submittedName>
        <fullName evidence="4">Transporter substrate-binding domain-containing protein</fullName>
    </submittedName>
</protein>
<dbReference type="SMART" id="SM00062">
    <property type="entry name" value="PBPb"/>
    <property type="match status" value="1"/>
</dbReference>
<feature type="domain" description="Solute-binding protein family 3/N-terminal" evidence="3">
    <location>
        <begin position="46"/>
        <end position="270"/>
    </location>
</feature>
<dbReference type="InterPro" id="IPR001638">
    <property type="entry name" value="Solute-binding_3/MltF_N"/>
</dbReference>
<dbReference type="PANTHER" id="PTHR35936:SF17">
    <property type="entry name" value="ARGININE-BINDING EXTRACELLULAR PROTEIN ARTP"/>
    <property type="match status" value="1"/>
</dbReference>
<organism evidence="4 5">
    <name type="scientific">Candidatus Afipia apatlaquensis</name>
    <dbReference type="NCBI Taxonomy" id="2712852"/>
    <lineage>
        <taxon>Bacteria</taxon>
        <taxon>Pseudomonadati</taxon>
        <taxon>Pseudomonadota</taxon>
        <taxon>Alphaproteobacteria</taxon>
        <taxon>Hyphomicrobiales</taxon>
        <taxon>Nitrobacteraceae</taxon>
        <taxon>Afipia</taxon>
    </lineage>
</organism>
<evidence type="ECO:0000313" key="5">
    <source>
        <dbReference type="Proteomes" id="UP000480266"/>
    </source>
</evidence>
<keyword evidence="1 2" id="KW-0732">Signal</keyword>
<dbReference type="EMBL" id="JAAMRR010000764">
    <property type="protein sequence ID" value="NGX96459.1"/>
    <property type="molecule type" value="Genomic_DNA"/>
</dbReference>
<feature type="signal peptide" evidence="2">
    <location>
        <begin position="1"/>
        <end position="23"/>
    </location>
</feature>
<feature type="chain" id="PRO_5028939098" evidence="2">
    <location>
        <begin position="24"/>
        <end position="270"/>
    </location>
</feature>
<dbReference type="Proteomes" id="UP000480266">
    <property type="component" value="Unassembled WGS sequence"/>
</dbReference>
<dbReference type="Pfam" id="PF00497">
    <property type="entry name" value="SBP_bac_3"/>
    <property type="match status" value="1"/>
</dbReference>
<sequence length="270" mass="28702">MKKIGLIFLAAIMIITLSGCQSKKTSATSSTTKAETSVDKIKKAGKIVVGTEATFPPFESVDTKDGKTIVGFDMDISQAVADKLGVKLEVKDMKFDSLVEAVKTGMIDFTAAGMNPTADRAKVVDFSQVYFNTKQVLVIKDSNTSVNSAADLSGKTLGAQLGTTSEKAAKTISGVKQVKTMDKVDELMLEVKSGRLDGVVVENVVAGNYLKVGGLKIVNVPELNTDGDLGIAIAVKKGDADLLKVINDTIVELKSNGQYDKLLEKWGMSK</sequence>
<evidence type="ECO:0000313" key="4">
    <source>
        <dbReference type="EMBL" id="NGX96459.1"/>
    </source>
</evidence>
<evidence type="ECO:0000259" key="3">
    <source>
        <dbReference type="SMART" id="SM00062"/>
    </source>
</evidence>
<reference evidence="4" key="1">
    <citation type="submission" date="2020-02" db="EMBL/GenBank/DDBJ databases">
        <title>Draft genome sequence of Candidatus Afipia apatlaquensis IBT-C3, a potential strain for decolorization of textile dyes.</title>
        <authorList>
            <person name="Sanchez-Reyes A."/>
            <person name="Breton-Deval L."/>
            <person name="Mangelson H."/>
            <person name="Sanchez-Flores A."/>
        </authorList>
    </citation>
    <scope>NUCLEOTIDE SEQUENCE [LARGE SCALE GENOMIC DNA]</scope>
    <source>
        <strain evidence="4">IBT-C3</strain>
    </source>
</reference>
<dbReference type="PROSITE" id="PS51257">
    <property type="entry name" value="PROKAR_LIPOPROTEIN"/>
    <property type="match status" value="1"/>
</dbReference>
<proteinExistence type="predicted"/>
<name>A0A7C9RG22_9BRAD</name>
<gene>
    <name evidence="4" type="ORF">G4V63_14925</name>
</gene>
<dbReference type="PANTHER" id="PTHR35936">
    <property type="entry name" value="MEMBRANE-BOUND LYTIC MUREIN TRANSGLYCOSYLASE F"/>
    <property type="match status" value="1"/>
</dbReference>